<evidence type="ECO:0000313" key="18">
    <source>
        <dbReference type="Proteomes" id="UP000327013"/>
    </source>
</evidence>
<dbReference type="SMART" id="SM00184">
    <property type="entry name" value="RING"/>
    <property type="match status" value="1"/>
</dbReference>
<dbReference type="GO" id="GO:0061630">
    <property type="term" value="F:ubiquitin protein ligase activity"/>
    <property type="evidence" value="ECO:0007669"/>
    <property type="project" value="UniProtKB-EC"/>
</dbReference>
<evidence type="ECO:0000256" key="2">
    <source>
        <dbReference type="ARBA" id="ARBA00004167"/>
    </source>
</evidence>
<proteinExistence type="inferred from homology"/>
<dbReference type="GO" id="GO:0008270">
    <property type="term" value="F:zinc ion binding"/>
    <property type="evidence" value="ECO:0007669"/>
    <property type="project" value="UniProtKB-KW"/>
</dbReference>
<evidence type="ECO:0000256" key="13">
    <source>
        <dbReference type="ARBA" id="ARBA00024209"/>
    </source>
</evidence>
<evidence type="ECO:0000256" key="14">
    <source>
        <dbReference type="PROSITE-ProRule" id="PRU00175"/>
    </source>
</evidence>
<evidence type="ECO:0000256" key="9">
    <source>
        <dbReference type="ARBA" id="ARBA00022786"/>
    </source>
</evidence>
<dbReference type="Gene3D" id="3.30.40.10">
    <property type="entry name" value="Zinc/RING finger domain, C3HC4 (zinc finger)"/>
    <property type="match status" value="1"/>
</dbReference>
<dbReference type="InterPro" id="IPR044600">
    <property type="entry name" value="ATL1/ATL16-like"/>
</dbReference>
<evidence type="ECO:0000256" key="4">
    <source>
        <dbReference type="ARBA" id="ARBA00012483"/>
    </source>
</evidence>
<evidence type="ECO:0000256" key="15">
    <source>
        <dbReference type="SAM" id="MobiDB-lite"/>
    </source>
</evidence>
<dbReference type="PROSITE" id="PS50089">
    <property type="entry name" value="ZF_RING_2"/>
    <property type="match status" value="1"/>
</dbReference>
<gene>
    <name evidence="17" type="ORF">FH972_011442</name>
</gene>
<feature type="compositionally biased region" description="Basic and acidic residues" evidence="15">
    <location>
        <begin position="59"/>
        <end position="68"/>
    </location>
</feature>
<keyword evidence="12" id="KW-0472">Membrane</keyword>
<comment type="catalytic activity">
    <reaction evidence="1">
        <text>S-ubiquitinyl-[E2 ubiquitin-conjugating enzyme]-L-cysteine + [acceptor protein]-L-lysine = [E2 ubiquitin-conjugating enzyme]-L-cysteine + N(6)-ubiquitinyl-[acceptor protein]-L-lysine.</text>
        <dbReference type="EC" id="2.3.2.27"/>
    </reaction>
</comment>
<evidence type="ECO:0000256" key="3">
    <source>
        <dbReference type="ARBA" id="ARBA00004906"/>
    </source>
</evidence>
<evidence type="ECO:0000256" key="8">
    <source>
        <dbReference type="ARBA" id="ARBA00022771"/>
    </source>
</evidence>
<evidence type="ECO:0000313" key="17">
    <source>
        <dbReference type="EMBL" id="KAE8038986.1"/>
    </source>
</evidence>
<evidence type="ECO:0000256" key="7">
    <source>
        <dbReference type="ARBA" id="ARBA00022723"/>
    </source>
</evidence>
<evidence type="ECO:0000256" key="1">
    <source>
        <dbReference type="ARBA" id="ARBA00000900"/>
    </source>
</evidence>
<dbReference type="SUPFAM" id="SSF57850">
    <property type="entry name" value="RING/U-box"/>
    <property type="match status" value="1"/>
</dbReference>
<accession>A0A660KYB9</accession>
<comment type="similarity">
    <text evidence="13">Belongs to the RING-type zinc finger family. ATL subfamily.</text>
</comment>
<keyword evidence="9" id="KW-0833">Ubl conjugation pathway</keyword>
<keyword evidence="5" id="KW-0808">Transferase</keyword>
<dbReference type="EMBL" id="CM017324">
    <property type="protein sequence ID" value="KAE8038986.1"/>
    <property type="molecule type" value="Genomic_DNA"/>
</dbReference>
<dbReference type="InterPro" id="IPR013083">
    <property type="entry name" value="Znf_RING/FYVE/PHD"/>
</dbReference>
<evidence type="ECO:0000256" key="11">
    <source>
        <dbReference type="ARBA" id="ARBA00022989"/>
    </source>
</evidence>
<evidence type="ECO:0000256" key="10">
    <source>
        <dbReference type="ARBA" id="ARBA00022833"/>
    </source>
</evidence>
<name>A0A660KYB9_9ROSI</name>
<comment type="subcellular location">
    <subcellularLocation>
        <location evidence="2">Membrane</location>
        <topology evidence="2">Single-pass membrane protein</topology>
    </subcellularLocation>
</comment>
<feature type="region of interest" description="Disordered" evidence="15">
    <location>
        <begin position="49"/>
        <end position="69"/>
    </location>
</feature>
<dbReference type="PANTHER" id="PTHR46913">
    <property type="entry name" value="RING-H2 FINGER PROTEIN ATL16"/>
    <property type="match status" value="1"/>
</dbReference>
<keyword evidence="18" id="KW-1185">Reference proteome</keyword>
<evidence type="ECO:0000256" key="12">
    <source>
        <dbReference type="ARBA" id="ARBA00023136"/>
    </source>
</evidence>
<keyword evidence="11" id="KW-1133">Transmembrane helix</keyword>
<comment type="pathway">
    <text evidence="3">Protein modification; protein ubiquitination.</text>
</comment>
<keyword evidence="6" id="KW-0812">Transmembrane</keyword>
<dbReference type="GO" id="GO:0016020">
    <property type="term" value="C:membrane"/>
    <property type="evidence" value="ECO:0007669"/>
    <property type="project" value="UniProtKB-SubCell"/>
</dbReference>
<sequence>MGNSINCCSYYRKLKSFFCCARRWRVNEDKPDDPSLQFDSQGLESSILHSLPMSQFKKKSSDEGERGESNAGECAVCLSEFEEGQWLKNLPNSIHAFHFSCIDTWFQCHSNCPICRSTAYDLTICTQYSDSPNTIMLEPLSREDVFPERTTHY</sequence>
<organism evidence="17 18">
    <name type="scientific">Carpinus fangiana</name>
    <dbReference type="NCBI Taxonomy" id="176857"/>
    <lineage>
        <taxon>Eukaryota</taxon>
        <taxon>Viridiplantae</taxon>
        <taxon>Streptophyta</taxon>
        <taxon>Embryophyta</taxon>
        <taxon>Tracheophyta</taxon>
        <taxon>Spermatophyta</taxon>
        <taxon>Magnoliopsida</taxon>
        <taxon>eudicotyledons</taxon>
        <taxon>Gunneridae</taxon>
        <taxon>Pentapetalae</taxon>
        <taxon>rosids</taxon>
        <taxon>fabids</taxon>
        <taxon>Fagales</taxon>
        <taxon>Betulaceae</taxon>
        <taxon>Carpinus</taxon>
    </lineage>
</organism>
<reference evidence="17 18" key="1">
    <citation type="submission" date="2019-06" db="EMBL/GenBank/DDBJ databases">
        <title>A chromosomal-level reference genome of Carpinus fangiana (Coryloideae, Betulaceae).</title>
        <authorList>
            <person name="Yang X."/>
            <person name="Wang Z."/>
            <person name="Zhang L."/>
            <person name="Hao G."/>
            <person name="Liu J."/>
            <person name="Yang Y."/>
        </authorList>
    </citation>
    <scope>NUCLEOTIDE SEQUENCE [LARGE SCALE GENOMIC DNA]</scope>
    <source>
        <strain evidence="17">Cfa_2016G</strain>
        <tissue evidence="17">Leaf</tissue>
    </source>
</reference>
<protein>
    <recommendedName>
        <fullName evidence="4">RING-type E3 ubiquitin transferase</fullName>
        <ecNumber evidence="4">2.3.2.27</ecNumber>
    </recommendedName>
</protein>
<dbReference type="PANTHER" id="PTHR46913:SF1">
    <property type="entry name" value="RING-H2 FINGER PROTEIN ATL16"/>
    <property type="match status" value="1"/>
</dbReference>
<evidence type="ECO:0000259" key="16">
    <source>
        <dbReference type="PROSITE" id="PS50089"/>
    </source>
</evidence>
<dbReference type="Pfam" id="PF13639">
    <property type="entry name" value="zf-RING_2"/>
    <property type="match status" value="1"/>
</dbReference>
<dbReference type="EC" id="2.3.2.27" evidence="4"/>
<evidence type="ECO:0000256" key="6">
    <source>
        <dbReference type="ARBA" id="ARBA00022692"/>
    </source>
</evidence>
<keyword evidence="8 14" id="KW-0863">Zinc-finger</keyword>
<keyword evidence="7" id="KW-0479">Metal-binding</keyword>
<dbReference type="InterPro" id="IPR001841">
    <property type="entry name" value="Znf_RING"/>
</dbReference>
<dbReference type="OrthoDB" id="9984778at2759"/>
<dbReference type="Proteomes" id="UP000327013">
    <property type="component" value="Chromosome 4"/>
</dbReference>
<feature type="domain" description="RING-type" evidence="16">
    <location>
        <begin position="74"/>
        <end position="116"/>
    </location>
</feature>
<dbReference type="UniPathway" id="UPA00143"/>
<dbReference type="AlphaFoldDB" id="A0A660KYB9"/>
<evidence type="ECO:0000256" key="5">
    <source>
        <dbReference type="ARBA" id="ARBA00022679"/>
    </source>
</evidence>
<keyword evidence="10" id="KW-0862">Zinc</keyword>
<dbReference type="GO" id="GO:0016567">
    <property type="term" value="P:protein ubiquitination"/>
    <property type="evidence" value="ECO:0007669"/>
    <property type="project" value="UniProtKB-UniPathway"/>
</dbReference>